<dbReference type="GeneID" id="110212408"/>
<dbReference type="Pfam" id="PF15466">
    <property type="entry name" value="DUF4635"/>
    <property type="match status" value="1"/>
</dbReference>
<dbReference type="AlphaFoldDB" id="A0A6P5KTD5"/>
<dbReference type="Proteomes" id="UP000515140">
    <property type="component" value="Unplaced"/>
</dbReference>
<feature type="coiled-coil region" evidence="1">
    <location>
        <begin position="91"/>
        <end position="118"/>
    </location>
</feature>
<sequence>MQVGHEGIVGERKADSSGRIVNASINKKRSVLISLILFLYVAMWLTGKSWETSEGIKECNYHQNHDTSKNLDNQLKDQPKEPVKPMGLWLRESLDVLQERLEQELRALEQRVKDLEEWLDYHLKDLGSEEQCVTLTNHFEAFRR</sequence>
<dbReference type="PANTHER" id="PTHR37865:SF1">
    <property type="entry name" value="SMALL INTEGRAL MEMBRANE PROTEIN 23"/>
    <property type="match status" value="1"/>
</dbReference>
<keyword evidence="2" id="KW-0472">Membrane</keyword>
<dbReference type="CTD" id="644994"/>
<dbReference type="KEGG" id="pcw:110212408"/>
<keyword evidence="2" id="KW-1133">Transmembrane helix</keyword>
<organism evidence="3 4">
    <name type="scientific">Phascolarctos cinereus</name>
    <name type="common">Koala</name>
    <dbReference type="NCBI Taxonomy" id="38626"/>
    <lineage>
        <taxon>Eukaryota</taxon>
        <taxon>Metazoa</taxon>
        <taxon>Chordata</taxon>
        <taxon>Craniata</taxon>
        <taxon>Vertebrata</taxon>
        <taxon>Euteleostomi</taxon>
        <taxon>Mammalia</taxon>
        <taxon>Metatheria</taxon>
        <taxon>Diprotodontia</taxon>
        <taxon>Phascolarctidae</taxon>
        <taxon>Phascolarctos</taxon>
    </lineage>
</organism>
<dbReference type="InterPro" id="IPR027880">
    <property type="entry name" value="DUF4635"/>
</dbReference>
<keyword evidence="3" id="KW-1185">Reference proteome</keyword>
<protein>
    <submittedName>
        <fullName evidence="4">Small integral membrane protein 23</fullName>
    </submittedName>
</protein>
<dbReference type="InParanoid" id="A0A6P5KTD5"/>
<dbReference type="OMA" id="GSRCEDK"/>
<evidence type="ECO:0000256" key="2">
    <source>
        <dbReference type="SAM" id="Phobius"/>
    </source>
</evidence>
<evidence type="ECO:0000313" key="4">
    <source>
        <dbReference type="RefSeq" id="XP_020848069.1"/>
    </source>
</evidence>
<dbReference type="PANTHER" id="PTHR37865">
    <property type="entry name" value="SMALL INTEGRAL MEMBRANE PROTEIN 23"/>
    <property type="match status" value="1"/>
</dbReference>
<gene>
    <name evidence="4" type="primary">SMIM23</name>
</gene>
<keyword evidence="2" id="KW-0812">Transmembrane</keyword>
<feature type="transmembrane region" description="Helical" evidence="2">
    <location>
        <begin position="30"/>
        <end position="47"/>
    </location>
</feature>
<proteinExistence type="predicted"/>
<accession>A0A6P5KTD5</accession>
<evidence type="ECO:0000313" key="3">
    <source>
        <dbReference type="Proteomes" id="UP000515140"/>
    </source>
</evidence>
<dbReference type="RefSeq" id="XP_020848069.1">
    <property type="nucleotide sequence ID" value="XM_020992410.1"/>
</dbReference>
<reference evidence="4" key="1">
    <citation type="submission" date="2025-08" db="UniProtKB">
        <authorList>
            <consortium name="RefSeq"/>
        </authorList>
    </citation>
    <scope>IDENTIFICATION</scope>
    <source>
        <tissue evidence="4">Spleen</tissue>
    </source>
</reference>
<name>A0A6P5KTD5_PHACI</name>
<keyword evidence="1" id="KW-0175">Coiled coil</keyword>
<evidence type="ECO:0000256" key="1">
    <source>
        <dbReference type="SAM" id="Coils"/>
    </source>
</evidence>